<reference evidence="2" key="1">
    <citation type="submission" date="2019-08" db="EMBL/GenBank/DDBJ databases">
        <title>The improved chromosome-level genome for the pearl oyster Pinctada fucata martensii using PacBio sequencing and Hi-C.</title>
        <authorList>
            <person name="Zheng Z."/>
        </authorList>
    </citation>
    <scope>NUCLEOTIDE SEQUENCE</scope>
    <source>
        <strain evidence="2">ZZ-2019</strain>
        <tissue evidence="2">Adductor muscle</tissue>
    </source>
</reference>
<protein>
    <submittedName>
        <fullName evidence="2">Uncharacterized protein</fullName>
    </submittedName>
</protein>
<organism evidence="2 3">
    <name type="scientific">Pinctada imbricata</name>
    <name type="common">Atlantic pearl-oyster</name>
    <name type="synonym">Pinctada martensii</name>
    <dbReference type="NCBI Taxonomy" id="66713"/>
    <lineage>
        <taxon>Eukaryota</taxon>
        <taxon>Metazoa</taxon>
        <taxon>Spiralia</taxon>
        <taxon>Lophotrochozoa</taxon>
        <taxon>Mollusca</taxon>
        <taxon>Bivalvia</taxon>
        <taxon>Autobranchia</taxon>
        <taxon>Pteriomorphia</taxon>
        <taxon>Pterioida</taxon>
        <taxon>Pterioidea</taxon>
        <taxon>Pteriidae</taxon>
        <taxon>Pinctada</taxon>
    </lineage>
</organism>
<feature type="compositionally biased region" description="Basic and acidic residues" evidence="1">
    <location>
        <begin position="53"/>
        <end position="63"/>
    </location>
</feature>
<comment type="caution">
    <text evidence="2">The sequence shown here is derived from an EMBL/GenBank/DDBJ whole genome shotgun (WGS) entry which is preliminary data.</text>
</comment>
<evidence type="ECO:0000313" key="3">
    <source>
        <dbReference type="Proteomes" id="UP001186944"/>
    </source>
</evidence>
<gene>
    <name evidence="2" type="ORF">FSP39_013364</name>
</gene>
<name>A0AA88Y6D2_PINIB</name>
<feature type="compositionally biased region" description="Low complexity" evidence="1">
    <location>
        <begin position="101"/>
        <end position="110"/>
    </location>
</feature>
<evidence type="ECO:0000256" key="1">
    <source>
        <dbReference type="SAM" id="MobiDB-lite"/>
    </source>
</evidence>
<evidence type="ECO:0000313" key="2">
    <source>
        <dbReference type="EMBL" id="KAK3095336.1"/>
    </source>
</evidence>
<accession>A0AA88Y6D2</accession>
<proteinExistence type="predicted"/>
<feature type="region of interest" description="Disordered" evidence="1">
    <location>
        <begin position="50"/>
        <end position="110"/>
    </location>
</feature>
<feature type="compositionally biased region" description="Basic residues" evidence="1">
    <location>
        <begin position="65"/>
        <end position="87"/>
    </location>
</feature>
<dbReference type="EMBL" id="VSWD01000008">
    <property type="protein sequence ID" value="KAK3095336.1"/>
    <property type="molecule type" value="Genomic_DNA"/>
</dbReference>
<sequence length="110" mass="12187">MNPVVQFSNNAVKTENLIEIKHGGNSQPIILKAGGVIKIGDTNHHSVPLAILTEKERDDEGIRISKPKPKPKPKPKKKKPQKRKKPKKNEEKPKANKTKKSTATEATPSK</sequence>
<dbReference type="AlphaFoldDB" id="A0AA88Y6D2"/>
<dbReference type="Proteomes" id="UP001186944">
    <property type="component" value="Unassembled WGS sequence"/>
</dbReference>
<keyword evidence="3" id="KW-1185">Reference proteome</keyword>